<organism evidence="4 5">
    <name type="scientific">Exaiptasia diaphana</name>
    <name type="common">Tropical sea anemone</name>
    <name type="synonym">Aiptasia pulchella</name>
    <dbReference type="NCBI Taxonomy" id="2652724"/>
    <lineage>
        <taxon>Eukaryota</taxon>
        <taxon>Metazoa</taxon>
        <taxon>Cnidaria</taxon>
        <taxon>Anthozoa</taxon>
        <taxon>Hexacorallia</taxon>
        <taxon>Actiniaria</taxon>
        <taxon>Aiptasiidae</taxon>
        <taxon>Exaiptasia</taxon>
    </lineage>
</organism>
<protein>
    <recommendedName>
        <fullName evidence="3">Tectonic-1-3 N-terminal domain-containing protein</fullName>
    </recommendedName>
</protein>
<feature type="domain" description="Tectonic-1-3 N-terminal" evidence="3">
    <location>
        <begin position="33"/>
        <end position="119"/>
    </location>
</feature>
<reference evidence="4" key="1">
    <citation type="submission" date="2022-11" db="UniProtKB">
        <authorList>
            <consortium name="EnsemblMetazoa"/>
        </authorList>
    </citation>
    <scope>IDENTIFICATION</scope>
</reference>
<dbReference type="InterPro" id="IPR040354">
    <property type="entry name" value="TCTN1-3"/>
</dbReference>
<dbReference type="OrthoDB" id="2104337at2759"/>
<evidence type="ECO:0000256" key="2">
    <source>
        <dbReference type="SAM" id="SignalP"/>
    </source>
</evidence>
<feature type="signal peptide" evidence="2">
    <location>
        <begin position="1"/>
        <end position="21"/>
    </location>
</feature>
<keyword evidence="2" id="KW-0732">Signal</keyword>
<feature type="region of interest" description="Disordered" evidence="1">
    <location>
        <begin position="148"/>
        <end position="189"/>
    </location>
</feature>
<evidence type="ECO:0000313" key="5">
    <source>
        <dbReference type="Proteomes" id="UP000887567"/>
    </source>
</evidence>
<dbReference type="AlphaFoldDB" id="A0A913YU29"/>
<dbReference type="PANTHER" id="PTHR14611">
    <property type="entry name" value="TECTONIC FAMILY MEMBER"/>
    <property type="match status" value="1"/>
</dbReference>
<keyword evidence="5" id="KW-1185">Reference proteome</keyword>
<proteinExistence type="predicted"/>
<dbReference type="EnsemblMetazoa" id="XM_028661780.1">
    <property type="protein sequence ID" value="XP_028517581.1"/>
    <property type="gene ID" value="LOC114575952"/>
</dbReference>
<accession>A0A913YU29</accession>
<name>A0A913YU29_EXADI</name>
<feature type="compositionally biased region" description="Polar residues" evidence="1">
    <location>
        <begin position="148"/>
        <end position="168"/>
    </location>
</feature>
<evidence type="ECO:0000256" key="1">
    <source>
        <dbReference type="SAM" id="MobiDB-lite"/>
    </source>
</evidence>
<evidence type="ECO:0000259" key="3">
    <source>
        <dbReference type="Pfam" id="PF25752"/>
    </source>
</evidence>
<dbReference type="PANTHER" id="PTHR14611:SF2">
    <property type="entry name" value="TECTONIC"/>
    <property type="match status" value="1"/>
</dbReference>
<dbReference type="GO" id="GO:0060271">
    <property type="term" value="P:cilium assembly"/>
    <property type="evidence" value="ECO:0007669"/>
    <property type="project" value="TreeGrafter"/>
</dbReference>
<dbReference type="KEGG" id="epa:114575952"/>
<dbReference type="GeneID" id="114575952"/>
<sequence>MAAKLFCKFLFILLFYDPSDAADSNRTAFSPSSSQGCTCDLTGNSCDTNCCCDPDCSSTEKEAFTECKDADVNQDNKVCVSNDLLFIQNTQFKTQATGTGLFCIFRDNYSSRNYYNDITSASSDTEFSNLKRQSSKSIYINQGLQQTQPSASSYKVNMTSPYRQQGSKYRSVKGQCPSKFPRSPAKSSF</sequence>
<dbReference type="RefSeq" id="XP_028517581.1">
    <property type="nucleotide sequence ID" value="XM_028661780.1"/>
</dbReference>
<dbReference type="Pfam" id="PF25752">
    <property type="entry name" value="DUF1619_N"/>
    <property type="match status" value="1"/>
</dbReference>
<feature type="chain" id="PRO_5037252466" description="Tectonic-1-3 N-terminal domain-containing protein" evidence="2">
    <location>
        <begin position="22"/>
        <end position="189"/>
    </location>
</feature>
<dbReference type="Proteomes" id="UP000887567">
    <property type="component" value="Unplaced"/>
</dbReference>
<evidence type="ECO:0000313" key="4">
    <source>
        <dbReference type="EnsemblMetazoa" id="XP_028517581.1"/>
    </source>
</evidence>
<dbReference type="InterPro" id="IPR057724">
    <property type="entry name" value="TCTN1-3_N"/>
</dbReference>